<dbReference type="FunFam" id="3.10.520.10:FF:000001">
    <property type="entry name" value="FAD:protein FMN transferase"/>
    <property type="match status" value="1"/>
</dbReference>
<dbReference type="InterPro" id="IPR024932">
    <property type="entry name" value="ApbE"/>
</dbReference>
<keyword evidence="13" id="KW-0564">Palmitate</keyword>
<keyword evidence="11 18" id="KW-0460">Magnesium</keyword>
<dbReference type="Proteomes" id="UP000317839">
    <property type="component" value="Unassembled WGS sequence"/>
</dbReference>
<evidence type="ECO:0000313" key="21">
    <source>
        <dbReference type="Proteomes" id="UP000317839"/>
    </source>
</evidence>
<evidence type="ECO:0000256" key="1">
    <source>
        <dbReference type="ARBA" id="ARBA00008282"/>
    </source>
</evidence>
<evidence type="ECO:0000256" key="2">
    <source>
        <dbReference type="ARBA" id="ARBA00011955"/>
    </source>
</evidence>
<feature type="binding site" evidence="19">
    <location>
        <position position="283"/>
    </location>
    <ligand>
        <name>Mg(2+)</name>
        <dbReference type="ChEBI" id="CHEBI:18420"/>
    </ligand>
</feature>
<keyword evidence="14" id="KW-0449">Lipoprotein</keyword>
<dbReference type="GO" id="GO:0016740">
    <property type="term" value="F:transferase activity"/>
    <property type="evidence" value="ECO:0007669"/>
    <property type="project" value="UniProtKB-UniRule"/>
</dbReference>
<proteinExistence type="inferred from homology"/>
<evidence type="ECO:0000256" key="17">
    <source>
        <dbReference type="ARBA" id="ARBA00060485"/>
    </source>
</evidence>
<feature type="binding site" evidence="19">
    <location>
        <position position="169"/>
    </location>
    <ligand>
        <name>Mg(2+)</name>
        <dbReference type="ChEBI" id="CHEBI:18420"/>
    </ligand>
</feature>
<evidence type="ECO:0000256" key="13">
    <source>
        <dbReference type="ARBA" id="ARBA00023139"/>
    </source>
</evidence>
<comment type="caution">
    <text evidence="20">The sequence shown here is derived from an EMBL/GenBank/DDBJ whole genome shotgun (WGS) entry which is preliminary data.</text>
</comment>
<comment type="subcellular location">
    <subcellularLocation>
        <location evidence="17">Cell inner membrane</location>
        <topology evidence="17">Lipid-anchor</topology>
        <orientation evidence="17">Periplasmic side</orientation>
    </subcellularLocation>
</comment>
<keyword evidence="4" id="KW-1003">Cell membrane</keyword>
<dbReference type="AlphaFoldDB" id="A0A545TBS8"/>
<keyword evidence="7 18" id="KW-0808">Transferase</keyword>
<keyword evidence="9" id="KW-0732">Signal</keyword>
<evidence type="ECO:0000256" key="14">
    <source>
        <dbReference type="ARBA" id="ARBA00023288"/>
    </source>
</evidence>
<dbReference type="Pfam" id="PF02424">
    <property type="entry name" value="ApbE"/>
    <property type="match status" value="1"/>
</dbReference>
<keyword evidence="6 18" id="KW-0285">Flavoprotein</keyword>
<gene>
    <name evidence="20" type="ORF">FLL45_06815</name>
</gene>
<keyword evidence="21" id="KW-1185">Reference proteome</keyword>
<evidence type="ECO:0000256" key="12">
    <source>
        <dbReference type="ARBA" id="ARBA00023136"/>
    </source>
</evidence>
<keyword evidence="10 18" id="KW-0274">FAD</keyword>
<feature type="binding site" evidence="19">
    <location>
        <position position="287"/>
    </location>
    <ligand>
        <name>Mg(2+)</name>
        <dbReference type="ChEBI" id="CHEBI:18420"/>
    </ligand>
</feature>
<comment type="catalytic activity">
    <reaction evidence="16 18">
        <text>L-threonyl-[protein] + FAD = FMN-L-threonyl-[protein] + AMP + H(+)</text>
        <dbReference type="Rhea" id="RHEA:36847"/>
        <dbReference type="Rhea" id="RHEA-COMP:11060"/>
        <dbReference type="Rhea" id="RHEA-COMP:11061"/>
        <dbReference type="ChEBI" id="CHEBI:15378"/>
        <dbReference type="ChEBI" id="CHEBI:30013"/>
        <dbReference type="ChEBI" id="CHEBI:57692"/>
        <dbReference type="ChEBI" id="CHEBI:74257"/>
        <dbReference type="ChEBI" id="CHEBI:456215"/>
        <dbReference type="EC" id="2.7.1.180"/>
    </reaction>
</comment>
<comment type="similarity">
    <text evidence="1 18">Belongs to the ApbE family.</text>
</comment>
<organism evidence="20 21">
    <name type="scientific">Aliikangiella marina</name>
    <dbReference type="NCBI Taxonomy" id="1712262"/>
    <lineage>
        <taxon>Bacteria</taxon>
        <taxon>Pseudomonadati</taxon>
        <taxon>Pseudomonadota</taxon>
        <taxon>Gammaproteobacteria</taxon>
        <taxon>Oceanospirillales</taxon>
        <taxon>Pleioneaceae</taxon>
        <taxon>Aliikangiella</taxon>
    </lineage>
</organism>
<dbReference type="PANTHER" id="PTHR30040">
    <property type="entry name" value="THIAMINE BIOSYNTHESIS LIPOPROTEIN APBE"/>
    <property type="match status" value="1"/>
</dbReference>
<dbReference type="EC" id="2.7.1.180" evidence="2 18"/>
<evidence type="ECO:0000256" key="16">
    <source>
        <dbReference type="ARBA" id="ARBA00048540"/>
    </source>
</evidence>
<reference evidence="20 21" key="1">
    <citation type="submission" date="2019-06" db="EMBL/GenBank/DDBJ databases">
        <title>Draft genome of Aliikangiella marina GYP-15.</title>
        <authorList>
            <person name="Wang G."/>
        </authorList>
    </citation>
    <scope>NUCLEOTIDE SEQUENCE [LARGE SCALE GENOMIC DNA]</scope>
    <source>
        <strain evidence="20 21">GYP-15</strain>
    </source>
</reference>
<dbReference type="EMBL" id="VIKR01000002">
    <property type="protein sequence ID" value="TQV74667.1"/>
    <property type="molecule type" value="Genomic_DNA"/>
</dbReference>
<dbReference type="GO" id="GO:0046872">
    <property type="term" value="F:metal ion binding"/>
    <property type="evidence" value="ECO:0007669"/>
    <property type="project" value="UniProtKB-UniRule"/>
</dbReference>
<sequence>MFRLPLFTLIFLCLVGCEQKTQYERLTGFTMGTTYQITLESQGIDSKKLQQQVDDRLIEINQLMSTYIADSELMRFNGNQTTDCIPLSADTQYVIESAVQIAKESNGKFDVTLGPLIEIWGFDKKDTNNQIPSQETIDNLLETIGTDKITVEQSCVAKKLANLSINLSAIAKGYGVDEIARIVEAAGSQNYLVEIGGEVITKGVNSRQKPWVIAIESATLDQRSIQKTLTPNGLGVATSGDYRNYFEKDGKRYSHTIDPTTGYPITHNLASVTVLHPQVMFADAYATAMMVMGPEASLAFANRYNLPIFMLVKSSAGFEEVYSEAFKPFLSDL</sequence>
<accession>A0A545TBS8</accession>
<name>A0A545TBS8_9GAMM</name>
<protein>
    <recommendedName>
        <fullName evidence="3 18">FAD:protein FMN transferase</fullName>
        <ecNumber evidence="2 18">2.7.1.180</ecNumber>
    </recommendedName>
    <alternativeName>
        <fullName evidence="15 18">Flavin transferase</fullName>
    </alternativeName>
</protein>
<evidence type="ECO:0000256" key="6">
    <source>
        <dbReference type="ARBA" id="ARBA00022630"/>
    </source>
</evidence>
<dbReference type="GO" id="GO:0005886">
    <property type="term" value="C:plasma membrane"/>
    <property type="evidence" value="ECO:0007669"/>
    <property type="project" value="UniProtKB-SubCell"/>
</dbReference>
<evidence type="ECO:0000256" key="9">
    <source>
        <dbReference type="ARBA" id="ARBA00022729"/>
    </source>
</evidence>
<comment type="cofactor">
    <cofactor evidence="19">
        <name>Mg(2+)</name>
        <dbReference type="ChEBI" id="CHEBI:18420"/>
    </cofactor>
    <cofactor evidence="19">
        <name>Mn(2+)</name>
        <dbReference type="ChEBI" id="CHEBI:29035"/>
    </cofactor>
    <text evidence="19">Magnesium. Can also use manganese.</text>
</comment>
<evidence type="ECO:0000256" key="3">
    <source>
        <dbReference type="ARBA" id="ARBA00016337"/>
    </source>
</evidence>
<keyword evidence="12" id="KW-0472">Membrane</keyword>
<evidence type="ECO:0000256" key="5">
    <source>
        <dbReference type="ARBA" id="ARBA00022519"/>
    </source>
</evidence>
<evidence type="ECO:0000256" key="4">
    <source>
        <dbReference type="ARBA" id="ARBA00022475"/>
    </source>
</evidence>
<dbReference type="InterPro" id="IPR003374">
    <property type="entry name" value="ApbE-like_sf"/>
</dbReference>
<evidence type="ECO:0000313" key="20">
    <source>
        <dbReference type="EMBL" id="TQV74667.1"/>
    </source>
</evidence>
<dbReference type="SUPFAM" id="SSF143631">
    <property type="entry name" value="ApbE-like"/>
    <property type="match status" value="1"/>
</dbReference>
<evidence type="ECO:0000256" key="10">
    <source>
        <dbReference type="ARBA" id="ARBA00022827"/>
    </source>
</evidence>
<evidence type="ECO:0000256" key="18">
    <source>
        <dbReference type="PIRNR" id="PIRNR006268"/>
    </source>
</evidence>
<evidence type="ECO:0000256" key="15">
    <source>
        <dbReference type="ARBA" id="ARBA00031306"/>
    </source>
</evidence>
<evidence type="ECO:0000256" key="7">
    <source>
        <dbReference type="ARBA" id="ARBA00022679"/>
    </source>
</evidence>
<dbReference type="PANTHER" id="PTHR30040:SF2">
    <property type="entry name" value="FAD:PROTEIN FMN TRANSFERASE"/>
    <property type="match status" value="1"/>
</dbReference>
<dbReference type="OrthoDB" id="9778595at2"/>
<evidence type="ECO:0000256" key="11">
    <source>
        <dbReference type="ARBA" id="ARBA00022842"/>
    </source>
</evidence>
<keyword evidence="8 18" id="KW-0479">Metal-binding</keyword>
<evidence type="ECO:0000256" key="8">
    <source>
        <dbReference type="ARBA" id="ARBA00022723"/>
    </source>
</evidence>
<dbReference type="Gene3D" id="3.10.520.10">
    <property type="entry name" value="ApbE-like domains"/>
    <property type="match status" value="1"/>
</dbReference>
<dbReference type="PIRSF" id="PIRSF006268">
    <property type="entry name" value="ApbE"/>
    <property type="match status" value="1"/>
</dbReference>
<keyword evidence="5" id="KW-0997">Cell inner membrane</keyword>
<evidence type="ECO:0000256" key="19">
    <source>
        <dbReference type="PIRSR" id="PIRSR006268-2"/>
    </source>
</evidence>